<dbReference type="Proteomes" id="UP000299102">
    <property type="component" value="Unassembled WGS sequence"/>
</dbReference>
<gene>
    <name evidence="7" type="ORF">EVAR_52271_1</name>
</gene>
<sequence length="100" mass="11357">MGHRPILYEEGALIWFDGDNATQVQRYTENIDDFLAPYMNKSLLINKGVNQVECGLQKPPRNEVCAFDVRQLGPCSPQNGYGYSARKPCVIIKLNKAIRR</sequence>
<proteinExistence type="inferred from homology"/>
<evidence type="ECO:0000256" key="4">
    <source>
        <dbReference type="ARBA" id="ARBA00022968"/>
    </source>
</evidence>
<dbReference type="Gene3D" id="2.60.40.1660">
    <property type="entry name" value="Na, k-atpase alpha subunit"/>
    <property type="match status" value="1"/>
</dbReference>
<reference evidence="7 8" key="1">
    <citation type="journal article" date="2019" name="Commun. Biol.">
        <title>The bagworm genome reveals a unique fibroin gene that provides high tensile strength.</title>
        <authorList>
            <person name="Kono N."/>
            <person name="Nakamura H."/>
            <person name="Ohtoshi R."/>
            <person name="Tomita M."/>
            <person name="Numata K."/>
            <person name="Arakawa K."/>
        </authorList>
    </citation>
    <scope>NUCLEOTIDE SEQUENCE [LARGE SCALE GENOMIC DNA]</scope>
</reference>
<comment type="subcellular location">
    <subcellularLocation>
        <location evidence="1">Membrane</location>
        <topology evidence="1">Single-pass type II membrane protein</topology>
    </subcellularLocation>
</comment>
<dbReference type="EMBL" id="BGZK01001370">
    <property type="protein sequence ID" value="GBP78465.1"/>
    <property type="molecule type" value="Genomic_DNA"/>
</dbReference>
<dbReference type="InterPro" id="IPR000402">
    <property type="entry name" value="Na/K_ATPase_sub_beta"/>
</dbReference>
<dbReference type="GO" id="GO:0030007">
    <property type="term" value="P:intracellular potassium ion homeostasis"/>
    <property type="evidence" value="ECO:0007669"/>
    <property type="project" value="TreeGrafter"/>
</dbReference>
<dbReference type="InterPro" id="IPR038702">
    <property type="entry name" value="Na/K_ATPase_sub_beta_sf"/>
</dbReference>
<evidence type="ECO:0000313" key="8">
    <source>
        <dbReference type="Proteomes" id="UP000299102"/>
    </source>
</evidence>
<protein>
    <recommendedName>
        <fullName evidence="9">Sodium/potassium-transporting ATPase subunit beta-2</fullName>
    </recommendedName>
</protein>
<accession>A0A4C1YVU9</accession>
<evidence type="ECO:0000256" key="1">
    <source>
        <dbReference type="ARBA" id="ARBA00004606"/>
    </source>
</evidence>
<dbReference type="Pfam" id="PF00287">
    <property type="entry name" value="Na_K-ATPase"/>
    <property type="match status" value="1"/>
</dbReference>
<keyword evidence="4" id="KW-0735">Signal-anchor</keyword>
<comment type="caution">
    <text evidence="7">The sequence shown here is derived from an EMBL/GenBank/DDBJ whole genome shotgun (WGS) entry which is preliminary data.</text>
</comment>
<evidence type="ECO:0000256" key="3">
    <source>
        <dbReference type="ARBA" id="ARBA00022692"/>
    </source>
</evidence>
<dbReference type="OrthoDB" id="7105465at2759"/>
<dbReference type="AlphaFoldDB" id="A0A4C1YVU9"/>
<keyword evidence="6" id="KW-0472">Membrane</keyword>
<name>A0A4C1YVU9_EUMVA</name>
<evidence type="ECO:0000313" key="7">
    <source>
        <dbReference type="EMBL" id="GBP78465.1"/>
    </source>
</evidence>
<dbReference type="GO" id="GO:0006883">
    <property type="term" value="P:intracellular sodium ion homeostasis"/>
    <property type="evidence" value="ECO:0007669"/>
    <property type="project" value="TreeGrafter"/>
</dbReference>
<keyword evidence="5" id="KW-1133">Transmembrane helix</keyword>
<evidence type="ECO:0000256" key="6">
    <source>
        <dbReference type="ARBA" id="ARBA00023136"/>
    </source>
</evidence>
<organism evidence="7 8">
    <name type="scientific">Eumeta variegata</name>
    <name type="common">Bagworm moth</name>
    <name type="synonym">Eumeta japonica</name>
    <dbReference type="NCBI Taxonomy" id="151549"/>
    <lineage>
        <taxon>Eukaryota</taxon>
        <taxon>Metazoa</taxon>
        <taxon>Ecdysozoa</taxon>
        <taxon>Arthropoda</taxon>
        <taxon>Hexapoda</taxon>
        <taxon>Insecta</taxon>
        <taxon>Pterygota</taxon>
        <taxon>Neoptera</taxon>
        <taxon>Endopterygota</taxon>
        <taxon>Lepidoptera</taxon>
        <taxon>Glossata</taxon>
        <taxon>Ditrysia</taxon>
        <taxon>Tineoidea</taxon>
        <taxon>Psychidae</taxon>
        <taxon>Oiketicinae</taxon>
        <taxon>Eumeta</taxon>
    </lineage>
</organism>
<keyword evidence="3" id="KW-0812">Transmembrane</keyword>
<dbReference type="PANTHER" id="PTHR11523:SF28">
    <property type="entry name" value="NA_K-ATPASE BETA SUBUNIT ISOFORM 4-RELATED"/>
    <property type="match status" value="1"/>
</dbReference>
<dbReference type="STRING" id="151549.A0A4C1YVU9"/>
<keyword evidence="8" id="KW-1185">Reference proteome</keyword>
<dbReference type="GO" id="GO:0001671">
    <property type="term" value="F:ATPase activator activity"/>
    <property type="evidence" value="ECO:0007669"/>
    <property type="project" value="TreeGrafter"/>
</dbReference>
<evidence type="ECO:0008006" key="9">
    <source>
        <dbReference type="Google" id="ProtNLM"/>
    </source>
</evidence>
<evidence type="ECO:0000256" key="2">
    <source>
        <dbReference type="ARBA" id="ARBA00005876"/>
    </source>
</evidence>
<dbReference type="PANTHER" id="PTHR11523">
    <property type="entry name" value="SODIUM/POTASSIUM-DEPENDENT ATPASE BETA SUBUNIT"/>
    <property type="match status" value="1"/>
</dbReference>
<dbReference type="GO" id="GO:1990573">
    <property type="term" value="P:potassium ion import across plasma membrane"/>
    <property type="evidence" value="ECO:0007669"/>
    <property type="project" value="TreeGrafter"/>
</dbReference>
<dbReference type="GO" id="GO:0005890">
    <property type="term" value="C:sodium:potassium-exchanging ATPase complex"/>
    <property type="evidence" value="ECO:0007669"/>
    <property type="project" value="InterPro"/>
</dbReference>
<evidence type="ECO:0000256" key="5">
    <source>
        <dbReference type="ARBA" id="ARBA00022989"/>
    </source>
</evidence>
<comment type="similarity">
    <text evidence="2">Belongs to the X(+)/potassium ATPases subunit beta family.</text>
</comment>
<dbReference type="GO" id="GO:0036376">
    <property type="term" value="P:sodium ion export across plasma membrane"/>
    <property type="evidence" value="ECO:0007669"/>
    <property type="project" value="TreeGrafter"/>
</dbReference>